<feature type="domain" description="IclR-ED" evidence="5">
    <location>
        <begin position="74"/>
        <end position="256"/>
    </location>
</feature>
<dbReference type="PROSITE" id="PS51077">
    <property type="entry name" value="HTH_ICLR"/>
    <property type="match status" value="1"/>
</dbReference>
<dbReference type="InterPro" id="IPR029016">
    <property type="entry name" value="GAF-like_dom_sf"/>
</dbReference>
<keyword evidence="7" id="KW-1185">Reference proteome</keyword>
<dbReference type="InterPro" id="IPR005471">
    <property type="entry name" value="Tscrpt_reg_IclR_N"/>
</dbReference>
<dbReference type="InterPro" id="IPR036390">
    <property type="entry name" value="WH_DNA-bd_sf"/>
</dbReference>
<dbReference type="SMART" id="SM00346">
    <property type="entry name" value="HTH_ICLR"/>
    <property type="match status" value="1"/>
</dbReference>
<evidence type="ECO:0000259" key="4">
    <source>
        <dbReference type="PROSITE" id="PS51077"/>
    </source>
</evidence>
<evidence type="ECO:0000313" key="7">
    <source>
        <dbReference type="Proteomes" id="UP001242480"/>
    </source>
</evidence>
<dbReference type="PANTHER" id="PTHR30136:SF8">
    <property type="entry name" value="TRANSCRIPTIONAL REGULATORY PROTEIN"/>
    <property type="match status" value="1"/>
</dbReference>
<keyword evidence="2 6" id="KW-0238">DNA-binding</keyword>
<dbReference type="Gene3D" id="3.30.450.40">
    <property type="match status" value="1"/>
</dbReference>
<sequence length="266" mass="27899">MATGDKADTGVRSVQLAFDVLEAVAAEQDEIGVSELANRLATTKGTVFRHLQTLAERGYVSQNPSSTRYKLGVRAHLLGQAAAGRIDLLAASEPPARALREETGITVVVSAVSVRGVTVMTTLLGKSPLEIGVRPGSELTLHATAQGKAAAAFAHPSLMPAIRRRGLTRETEHTIQDFDALADELARCAARGYATAPEEETLGINALAAPILGRDGHALGTIAIVGSIQHIPRDPATEQIDAVLRAAAKVSWELGYAGRIPPGAPR</sequence>
<dbReference type="SUPFAM" id="SSF55781">
    <property type="entry name" value="GAF domain-like"/>
    <property type="match status" value="1"/>
</dbReference>
<dbReference type="RefSeq" id="WP_307272907.1">
    <property type="nucleotide sequence ID" value="NZ_JAUSVX010000004.1"/>
</dbReference>
<feature type="domain" description="HTH iclR-type" evidence="4">
    <location>
        <begin position="11"/>
        <end position="73"/>
    </location>
</feature>
<evidence type="ECO:0000256" key="2">
    <source>
        <dbReference type="ARBA" id="ARBA00023125"/>
    </source>
</evidence>
<gene>
    <name evidence="6" type="ORF">QO011_002832</name>
</gene>
<dbReference type="PANTHER" id="PTHR30136">
    <property type="entry name" value="HELIX-TURN-HELIX TRANSCRIPTIONAL REGULATOR, ICLR FAMILY"/>
    <property type="match status" value="1"/>
</dbReference>
<proteinExistence type="predicted"/>
<dbReference type="GO" id="GO:0003677">
    <property type="term" value="F:DNA binding"/>
    <property type="evidence" value="ECO:0007669"/>
    <property type="project" value="UniProtKB-KW"/>
</dbReference>
<organism evidence="6 7">
    <name type="scientific">Labrys wisconsinensis</name>
    <dbReference type="NCBI Taxonomy" id="425677"/>
    <lineage>
        <taxon>Bacteria</taxon>
        <taxon>Pseudomonadati</taxon>
        <taxon>Pseudomonadota</taxon>
        <taxon>Alphaproteobacteria</taxon>
        <taxon>Hyphomicrobiales</taxon>
        <taxon>Xanthobacteraceae</taxon>
        <taxon>Labrys</taxon>
    </lineage>
</organism>
<accession>A0ABU0J8G3</accession>
<evidence type="ECO:0000313" key="6">
    <source>
        <dbReference type="EMBL" id="MDQ0469816.1"/>
    </source>
</evidence>
<keyword evidence="1" id="KW-0805">Transcription regulation</keyword>
<dbReference type="Proteomes" id="UP001242480">
    <property type="component" value="Unassembled WGS sequence"/>
</dbReference>
<dbReference type="Pfam" id="PF09339">
    <property type="entry name" value="HTH_IclR"/>
    <property type="match status" value="1"/>
</dbReference>
<comment type="caution">
    <text evidence="6">The sequence shown here is derived from an EMBL/GenBank/DDBJ whole genome shotgun (WGS) entry which is preliminary data.</text>
</comment>
<name>A0ABU0J8G3_9HYPH</name>
<evidence type="ECO:0000256" key="1">
    <source>
        <dbReference type="ARBA" id="ARBA00023015"/>
    </source>
</evidence>
<dbReference type="EMBL" id="JAUSVX010000004">
    <property type="protein sequence ID" value="MDQ0469816.1"/>
    <property type="molecule type" value="Genomic_DNA"/>
</dbReference>
<evidence type="ECO:0000259" key="5">
    <source>
        <dbReference type="PROSITE" id="PS51078"/>
    </source>
</evidence>
<dbReference type="InterPro" id="IPR036388">
    <property type="entry name" value="WH-like_DNA-bd_sf"/>
</dbReference>
<keyword evidence="3" id="KW-0804">Transcription</keyword>
<dbReference type="Pfam" id="PF01614">
    <property type="entry name" value="IclR_C"/>
    <property type="match status" value="1"/>
</dbReference>
<dbReference type="InterPro" id="IPR050707">
    <property type="entry name" value="HTH_MetabolicPath_Reg"/>
</dbReference>
<dbReference type="SUPFAM" id="SSF46785">
    <property type="entry name" value="Winged helix' DNA-binding domain"/>
    <property type="match status" value="1"/>
</dbReference>
<dbReference type="PROSITE" id="PS51078">
    <property type="entry name" value="ICLR_ED"/>
    <property type="match status" value="1"/>
</dbReference>
<protein>
    <submittedName>
        <fullName evidence="6">DNA-binding IclR family transcriptional regulator</fullName>
    </submittedName>
</protein>
<dbReference type="Gene3D" id="1.10.10.10">
    <property type="entry name" value="Winged helix-like DNA-binding domain superfamily/Winged helix DNA-binding domain"/>
    <property type="match status" value="1"/>
</dbReference>
<evidence type="ECO:0000256" key="3">
    <source>
        <dbReference type="ARBA" id="ARBA00023163"/>
    </source>
</evidence>
<reference evidence="6 7" key="1">
    <citation type="submission" date="2023-07" db="EMBL/GenBank/DDBJ databases">
        <title>Genomic Encyclopedia of Type Strains, Phase IV (KMG-IV): sequencing the most valuable type-strain genomes for metagenomic binning, comparative biology and taxonomic classification.</title>
        <authorList>
            <person name="Goeker M."/>
        </authorList>
    </citation>
    <scope>NUCLEOTIDE SEQUENCE [LARGE SCALE GENOMIC DNA]</scope>
    <source>
        <strain evidence="6 7">DSM 19619</strain>
    </source>
</reference>
<dbReference type="InterPro" id="IPR014757">
    <property type="entry name" value="Tscrpt_reg_IclR_C"/>
</dbReference>